<organism evidence="6 7">
    <name type="scientific">Spizellomyces punctatus (strain DAOM BR117)</name>
    <dbReference type="NCBI Taxonomy" id="645134"/>
    <lineage>
        <taxon>Eukaryota</taxon>
        <taxon>Fungi</taxon>
        <taxon>Fungi incertae sedis</taxon>
        <taxon>Chytridiomycota</taxon>
        <taxon>Chytridiomycota incertae sedis</taxon>
        <taxon>Chytridiomycetes</taxon>
        <taxon>Spizellomycetales</taxon>
        <taxon>Spizellomycetaceae</taxon>
        <taxon>Spizellomyces</taxon>
    </lineage>
</organism>
<evidence type="ECO:0000313" key="6">
    <source>
        <dbReference type="EMBL" id="KNC96229.1"/>
    </source>
</evidence>
<keyword evidence="1 2" id="KW-0344">Guanine-nucleotide releasing factor</keyword>
<feature type="compositionally biased region" description="Polar residues" evidence="3">
    <location>
        <begin position="387"/>
        <end position="406"/>
    </location>
</feature>
<dbReference type="InterPro" id="IPR023578">
    <property type="entry name" value="Ras_GEF_dom_sf"/>
</dbReference>
<accession>A0A0L0H5J0</accession>
<evidence type="ECO:0000313" key="7">
    <source>
        <dbReference type="Proteomes" id="UP000053201"/>
    </source>
</evidence>
<dbReference type="PROSITE" id="PS50212">
    <property type="entry name" value="RASGEF_NTER"/>
    <property type="match status" value="1"/>
</dbReference>
<evidence type="ECO:0000259" key="4">
    <source>
        <dbReference type="PROSITE" id="PS50009"/>
    </source>
</evidence>
<evidence type="ECO:0000256" key="2">
    <source>
        <dbReference type="PROSITE-ProRule" id="PRU00168"/>
    </source>
</evidence>
<evidence type="ECO:0008006" key="8">
    <source>
        <dbReference type="Google" id="ProtNLM"/>
    </source>
</evidence>
<dbReference type="VEuPathDB" id="FungiDB:SPPG_08382"/>
<protein>
    <recommendedName>
        <fullName evidence="8">Ras-GEF domain-containing protein</fullName>
    </recommendedName>
</protein>
<sequence length="1186" mass="127871">MSYLTGRCQVCNGTARLHKDDSVPCQHDPDCPGCVRCRDCIDGKVVSVPGSAGASRTSTVGTGTLRGNTIRKHGHQLSTASGISGSLFTSPVDSETSSVTSADTPSTHVGPPVPSIEAPVLPPAPVLGIHATLPPAPVLDARTLPHAEPSALPPAPVLASPTSPPLTEEPKKAGLRTPKLGRKKKTEAPDTIKQSLHSSEDQVTAGPSERGKTAGTIGALGVALMGRIRKSGSATGLVEAARVAPAPVEAVEKPLVEVIPPVTVAEVAVHDGAGPTSKATSTLQSAVHRRSFSGPRITTLVNDLQEGAGGRTATAHFQSIEELNDRAVTTTNKPVFEGKDLPALPDKKSLAARSADQLVPEKKPRGKSDLFSFARPKKVVPAPSIDSDISSNQSLAGGATSDTSPPKGTAGSPALTSPILEMSGGVGGRKGKKALSTTLPGSPGGIAETESDRGLPSPSSSNPPAGREHRRTSSRGFREWYARFSSEISKQRLEGMAEETEFPDPITLESIFGSKISGARDAVACLSKAHTCFEFARQEPRWVKKGDKEAPGIQKEKKAVADLELLDDVACKYRPLDIFHEGRLATVQYSHSANGPTLGIITSGKPDDLMDALIFPLDQDMSYAEVFLATYRFFMTGKPLLDNLIEWYNVDLDQDLLTSSAPVASTSQETTDSVEDPTATANPAFHHHHEQFLKKHRKHIQSRAIRVLLMWIKNHWHDFQEDGMLYLTLMAFLDHVSSVSFGDGQKMTQAIREQRLSWYTTQYIPFFPSKRGVMNDNTKPWALVWSPEDFAREVTYVDHFLFRQIRPDAYLHVLARPVAKEGAGRNVALKVLLEYIGWFRLVAAYTATIVLREDSSKRRAKVIKQAIRIAKACRELQNYNTMFAILAGLKRPAVVKLTNAWEALPSKHIDAFQNLLSLMDPADGYATYWAEFKDVQPPAIPFLAAYMRDLLDIHYEAPTYLNDPASSAGDRDGPSGNFTKARRKGGRTRTATGDTSITSTNEEECTPPTPADTNPNPSLNRTIHFQKYYDLYAIAAELEMFRMSSVYPPNADKDAGAIVLTHMRDFAVDKESGRWMDDVLETTMNAATPTANAEGRRSVGNTLDTPKATAKFASSSSGALLESTGNRGPSEDNSEKAVKPPKLTRVGSIKRDADAEKPLGPQLPVAQGEEGSTSKSGGGTGSVEQS</sequence>
<dbReference type="AlphaFoldDB" id="A0A0L0H5J0"/>
<dbReference type="GO" id="GO:0005886">
    <property type="term" value="C:plasma membrane"/>
    <property type="evidence" value="ECO:0007669"/>
    <property type="project" value="TreeGrafter"/>
</dbReference>
<dbReference type="GeneID" id="27691551"/>
<dbReference type="PROSITE" id="PS50009">
    <property type="entry name" value="RASGEF_CAT"/>
    <property type="match status" value="1"/>
</dbReference>
<feature type="compositionally biased region" description="Basic and acidic residues" evidence="3">
    <location>
        <begin position="359"/>
        <end position="368"/>
    </location>
</feature>
<dbReference type="EMBL" id="KQ257470">
    <property type="protein sequence ID" value="KNC96229.1"/>
    <property type="molecule type" value="Genomic_DNA"/>
</dbReference>
<keyword evidence="7" id="KW-1185">Reference proteome</keyword>
<feature type="region of interest" description="Disordered" evidence="3">
    <location>
        <begin position="146"/>
        <end position="212"/>
    </location>
</feature>
<feature type="region of interest" description="Disordered" evidence="3">
    <location>
        <begin position="1111"/>
        <end position="1186"/>
    </location>
</feature>
<dbReference type="eggNOG" id="KOG3542">
    <property type="taxonomic scope" value="Eukaryota"/>
</dbReference>
<feature type="compositionally biased region" description="Polar residues" evidence="3">
    <location>
        <begin position="1112"/>
        <end position="1127"/>
    </location>
</feature>
<dbReference type="PANTHER" id="PTHR23113">
    <property type="entry name" value="GUANINE NUCLEOTIDE EXCHANGE FACTOR"/>
    <property type="match status" value="1"/>
</dbReference>
<feature type="region of interest" description="Disordered" evidence="3">
    <location>
        <begin position="964"/>
        <end position="1019"/>
    </location>
</feature>
<dbReference type="SMART" id="SM00229">
    <property type="entry name" value="RasGEFN"/>
    <property type="match status" value="1"/>
</dbReference>
<feature type="compositionally biased region" description="Basic and acidic residues" evidence="3">
    <location>
        <begin position="336"/>
        <end position="349"/>
    </location>
</feature>
<feature type="domain" description="Ras-GEF" evidence="4">
    <location>
        <begin position="786"/>
        <end position="1028"/>
    </location>
</feature>
<dbReference type="Pfam" id="PF00618">
    <property type="entry name" value="RasGEF_N"/>
    <property type="match status" value="1"/>
</dbReference>
<dbReference type="Pfam" id="PF00617">
    <property type="entry name" value="RasGEF"/>
    <property type="match status" value="1"/>
</dbReference>
<dbReference type="SUPFAM" id="SSF48366">
    <property type="entry name" value="Ras GEF"/>
    <property type="match status" value="1"/>
</dbReference>
<evidence type="ECO:0000256" key="1">
    <source>
        <dbReference type="ARBA" id="ARBA00022658"/>
    </source>
</evidence>
<dbReference type="Proteomes" id="UP000053201">
    <property type="component" value="Unassembled WGS sequence"/>
</dbReference>
<evidence type="ECO:0000256" key="3">
    <source>
        <dbReference type="SAM" id="MobiDB-lite"/>
    </source>
</evidence>
<proteinExistence type="predicted"/>
<dbReference type="Gene3D" id="1.20.870.10">
    <property type="entry name" value="Son of sevenless (SoS) protein Chain: S domain 1"/>
    <property type="match status" value="1"/>
</dbReference>
<dbReference type="Gene3D" id="1.10.840.10">
    <property type="entry name" value="Ras guanine-nucleotide exchange factors catalytic domain"/>
    <property type="match status" value="1"/>
</dbReference>
<name>A0A0L0H5J0_SPIPD</name>
<dbReference type="InParanoid" id="A0A0L0H5J0"/>
<dbReference type="RefSeq" id="XP_016604269.1">
    <property type="nucleotide sequence ID" value="XM_016756541.1"/>
</dbReference>
<feature type="compositionally biased region" description="Basic and acidic residues" evidence="3">
    <location>
        <begin position="1129"/>
        <end position="1138"/>
    </location>
</feature>
<feature type="domain" description="N-terminal Ras-GEF" evidence="5">
    <location>
        <begin position="597"/>
        <end position="756"/>
    </location>
</feature>
<dbReference type="GO" id="GO:0007265">
    <property type="term" value="P:Ras protein signal transduction"/>
    <property type="evidence" value="ECO:0007669"/>
    <property type="project" value="TreeGrafter"/>
</dbReference>
<feature type="region of interest" description="Disordered" evidence="3">
    <location>
        <begin position="331"/>
        <end position="474"/>
    </location>
</feature>
<reference evidence="6 7" key="1">
    <citation type="submission" date="2009-08" db="EMBL/GenBank/DDBJ databases">
        <title>The Genome Sequence of Spizellomyces punctatus strain DAOM BR117.</title>
        <authorList>
            <consortium name="The Broad Institute Genome Sequencing Platform"/>
            <person name="Russ C."/>
            <person name="Cuomo C."/>
            <person name="Shea T."/>
            <person name="Young S.K."/>
            <person name="Zeng Q."/>
            <person name="Koehrsen M."/>
            <person name="Haas B."/>
            <person name="Borodovsky M."/>
            <person name="Guigo R."/>
            <person name="Alvarado L."/>
            <person name="Berlin A."/>
            <person name="Bochicchio J."/>
            <person name="Borenstein D."/>
            <person name="Chapman S."/>
            <person name="Chen Z."/>
            <person name="Engels R."/>
            <person name="Freedman E."/>
            <person name="Gellesch M."/>
            <person name="Goldberg J."/>
            <person name="Griggs A."/>
            <person name="Gujja S."/>
            <person name="Heiman D."/>
            <person name="Hepburn T."/>
            <person name="Howarth C."/>
            <person name="Jen D."/>
            <person name="Larson L."/>
            <person name="Lewis B."/>
            <person name="Mehta T."/>
            <person name="Park D."/>
            <person name="Pearson M."/>
            <person name="Roberts A."/>
            <person name="Saif S."/>
            <person name="Shenoy N."/>
            <person name="Sisk P."/>
            <person name="Stolte C."/>
            <person name="Sykes S."/>
            <person name="Thomson T."/>
            <person name="Walk T."/>
            <person name="White J."/>
            <person name="Yandava C."/>
            <person name="Burger G."/>
            <person name="Gray M.W."/>
            <person name="Holland P.W.H."/>
            <person name="King N."/>
            <person name="Lang F.B.F."/>
            <person name="Roger A.J."/>
            <person name="Ruiz-Trillo I."/>
            <person name="Lander E."/>
            <person name="Nusbaum C."/>
        </authorList>
    </citation>
    <scope>NUCLEOTIDE SEQUENCE [LARGE SCALE GENOMIC DNA]</scope>
    <source>
        <strain evidence="6 7">DAOM BR117</strain>
    </source>
</reference>
<dbReference type="SMART" id="SM00147">
    <property type="entry name" value="RasGEF"/>
    <property type="match status" value="1"/>
</dbReference>
<gene>
    <name evidence="6" type="ORF">SPPG_08382</name>
</gene>
<dbReference type="STRING" id="645134.A0A0L0H5J0"/>
<dbReference type="InterPro" id="IPR008937">
    <property type="entry name" value="Ras-like_GEF"/>
</dbReference>
<feature type="region of interest" description="Disordered" evidence="3">
    <location>
        <begin position="75"/>
        <end position="112"/>
    </location>
</feature>
<evidence type="ECO:0000259" key="5">
    <source>
        <dbReference type="PROSITE" id="PS50212"/>
    </source>
</evidence>
<dbReference type="InterPro" id="IPR036964">
    <property type="entry name" value="RASGEF_cat_dom_sf"/>
</dbReference>
<dbReference type="InterPro" id="IPR001895">
    <property type="entry name" value="RASGEF_cat_dom"/>
</dbReference>
<dbReference type="GO" id="GO:0005085">
    <property type="term" value="F:guanyl-nucleotide exchange factor activity"/>
    <property type="evidence" value="ECO:0007669"/>
    <property type="project" value="UniProtKB-KW"/>
</dbReference>
<dbReference type="OrthoDB" id="546434at2759"/>
<feature type="compositionally biased region" description="Gly residues" evidence="3">
    <location>
        <begin position="1176"/>
        <end position="1186"/>
    </location>
</feature>
<dbReference type="PANTHER" id="PTHR23113:SF368">
    <property type="entry name" value="CELL DIVISION CONTROL PROTEIN 25"/>
    <property type="match status" value="1"/>
</dbReference>
<feature type="compositionally biased region" description="Polar residues" evidence="3">
    <location>
        <begin position="76"/>
        <end position="107"/>
    </location>
</feature>
<dbReference type="InterPro" id="IPR000651">
    <property type="entry name" value="Ras-like_Gua-exchang_fac_N"/>
</dbReference>
<dbReference type="CDD" id="cd06224">
    <property type="entry name" value="REM"/>
    <property type="match status" value="1"/>
</dbReference>